<dbReference type="InParanoid" id="G0QS56"/>
<keyword evidence="5" id="KW-1185">Reference proteome</keyword>
<dbReference type="Pfam" id="PF00400">
    <property type="entry name" value="WD40"/>
    <property type="match status" value="5"/>
</dbReference>
<reference evidence="4 5" key="1">
    <citation type="submission" date="2011-07" db="EMBL/GenBank/DDBJ databases">
        <authorList>
            <person name="Coyne R."/>
            <person name="Brami D."/>
            <person name="Johnson J."/>
            <person name="Hostetler J."/>
            <person name="Hannick L."/>
            <person name="Clark T."/>
            <person name="Cassidy-Hanley D."/>
            <person name="Inman J."/>
        </authorList>
    </citation>
    <scope>NUCLEOTIDE SEQUENCE [LARGE SCALE GENOMIC DNA]</scope>
    <source>
        <strain evidence="4 5">G5</strain>
    </source>
</reference>
<dbReference type="EMBL" id="GL983807">
    <property type="protein sequence ID" value="EGR31921.1"/>
    <property type="molecule type" value="Genomic_DNA"/>
</dbReference>
<evidence type="ECO:0000313" key="4">
    <source>
        <dbReference type="EMBL" id="EGR31921.1"/>
    </source>
</evidence>
<dbReference type="STRING" id="857967.G0QS56"/>
<dbReference type="PANTHER" id="PTHR19857">
    <property type="entry name" value="MITOCHONDRIAL DIVISION PROTEIN 1-RELATED"/>
    <property type="match status" value="1"/>
</dbReference>
<protein>
    <recommendedName>
        <fullName evidence="6">Anaphase-promoting complex subunit 4 WD40 domain-containing protein</fullName>
    </recommendedName>
</protein>
<dbReference type="eggNOG" id="KOG0296">
    <property type="taxonomic scope" value="Eukaryota"/>
</dbReference>
<feature type="repeat" description="WD" evidence="3">
    <location>
        <begin position="50"/>
        <end position="81"/>
    </location>
</feature>
<dbReference type="InterPro" id="IPR051179">
    <property type="entry name" value="WD_repeat_multifunction"/>
</dbReference>
<feature type="repeat" description="WD" evidence="3">
    <location>
        <begin position="6"/>
        <end position="42"/>
    </location>
</feature>
<dbReference type="Gene3D" id="2.130.10.10">
    <property type="entry name" value="YVTN repeat-like/Quinoprotein amine dehydrogenase"/>
    <property type="match status" value="1"/>
</dbReference>
<gene>
    <name evidence="4" type="ORF">IMG5_099490</name>
</gene>
<dbReference type="InterPro" id="IPR001680">
    <property type="entry name" value="WD40_rpt"/>
</dbReference>
<name>G0QS56_ICHMU</name>
<keyword evidence="1 3" id="KW-0853">WD repeat</keyword>
<dbReference type="SUPFAM" id="SSF50978">
    <property type="entry name" value="WD40 repeat-like"/>
    <property type="match status" value="1"/>
</dbReference>
<dbReference type="SMART" id="SM00320">
    <property type="entry name" value="WD40"/>
    <property type="match status" value="8"/>
</dbReference>
<feature type="repeat" description="WD" evidence="3">
    <location>
        <begin position="133"/>
        <end position="174"/>
    </location>
</feature>
<accession>G0QS56</accession>
<evidence type="ECO:0008006" key="6">
    <source>
        <dbReference type="Google" id="ProtNLM"/>
    </source>
</evidence>
<organism evidence="4 5">
    <name type="scientific">Ichthyophthirius multifiliis</name>
    <name type="common">White spot disease agent</name>
    <name type="synonym">Ich</name>
    <dbReference type="NCBI Taxonomy" id="5932"/>
    <lineage>
        <taxon>Eukaryota</taxon>
        <taxon>Sar</taxon>
        <taxon>Alveolata</taxon>
        <taxon>Ciliophora</taxon>
        <taxon>Intramacronucleata</taxon>
        <taxon>Oligohymenophorea</taxon>
        <taxon>Hymenostomatida</taxon>
        <taxon>Ophryoglenina</taxon>
        <taxon>Ichthyophthirius</taxon>
    </lineage>
</organism>
<dbReference type="CDD" id="cd00200">
    <property type="entry name" value="WD40"/>
    <property type="match status" value="1"/>
</dbReference>
<evidence type="ECO:0000256" key="1">
    <source>
        <dbReference type="ARBA" id="ARBA00022574"/>
    </source>
</evidence>
<dbReference type="PROSITE" id="PS50294">
    <property type="entry name" value="WD_REPEATS_REGION"/>
    <property type="match status" value="4"/>
</dbReference>
<evidence type="ECO:0000313" key="5">
    <source>
        <dbReference type="Proteomes" id="UP000008983"/>
    </source>
</evidence>
<dbReference type="PROSITE" id="PS50082">
    <property type="entry name" value="WD_REPEATS_2"/>
    <property type="match status" value="4"/>
</dbReference>
<dbReference type="RefSeq" id="XP_004035407.1">
    <property type="nucleotide sequence ID" value="XM_004035359.1"/>
</dbReference>
<sequence length="336" mass="37444">MSTKTFLKHTDFVSTLNFHPQNPNIFISGGGDDIARTWDINNPDKPLIEIPKQNETIDFAKFNFDGSLFVTGALDGSVKVWTSNGEFKKLLEGPTDEIRFLNWHPKGNVVIAGSADNSVWMWNAISGQYMSTFTGHQQPLTCGQFSPDGNLILTASEDASVRIWKPKTGELIKKISGFGFHQEQIVCFDIHPVQCILASGSVDKIACISNYQTGKVLGKTIEHDDGVESVLFDSKLDIFYTGSLDGFARIFDLNKMTLKDKISVEHSVTKMIFLKEYSLLVVGNCNGEIHYFDHRKKGIVGKLTSGSSSMLYDLVQYQQNKFLASFDDGAIKLFEL</sequence>
<dbReference type="OrthoDB" id="10261640at2759"/>
<evidence type="ECO:0000256" key="2">
    <source>
        <dbReference type="ARBA" id="ARBA00022737"/>
    </source>
</evidence>
<dbReference type="OMA" id="NICEHED"/>
<keyword evidence="2" id="KW-0677">Repeat</keyword>
<dbReference type="AlphaFoldDB" id="G0QS56"/>
<dbReference type="GeneID" id="14908072"/>
<dbReference type="InterPro" id="IPR015943">
    <property type="entry name" value="WD40/YVTN_repeat-like_dom_sf"/>
</dbReference>
<dbReference type="InterPro" id="IPR036322">
    <property type="entry name" value="WD40_repeat_dom_sf"/>
</dbReference>
<dbReference type="PANTHER" id="PTHR19857:SF8">
    <property type="entry name" value="ANGIO-ASSOCIATED MIGRATORY CELL PROTEIN"/>
    <property type="match status" value="1"/>
</dbReference>
<dbReference type="Proteomes" id="UP000008983">
    <property type="component" value="Unassembled WGS sequence"/>
</dbReference>
<feature type="repeat" description="WD" evidence="3">
    <location>
        <begin position="91"/>
        <end position="132"/>
    </location>
</feature>
<proteinExistence type="predicted"/>
<evidence type="ECO:0000256" key="3">
    <source>
        <dbReference type="PROSITE-ProRule" id="PRU00221"/>
    </source>
</evidence>